<keyword evidence="2" id="KW-0677">Repeat</keyword>
<evidence type="ECO:0000313" key="9">
    <source>
        <dbReference type="EMBL" id="KAH9296956.1"/>
    </source>
</evidence>
<dbReference type="AlphaFoldDB" id="A0AA38CD59"/>
<dbReference type="InterPro" id="IPR001890">
    <property type="entry name" value="RNA-binding_CRM"/>
</dbReference>
<evidence type="ECO:0000313" key="10">
    <source>
        <dbReference type="Proteomes" id="UP000824469"/>
    </source>
</evidence>
<dbReference type="InterPro" id="IPR035920">
    <property type="entry name" value="YhbY-like_sf"/>
</dbReference>
<evidence type="ECO:0000256" key="7">
    <source>
        <dbReference type="PROSITE-ProRule" id="PRU00626"/>
    </source>
</evidence>
<keyword evidence="5" id="KW-0508">mRNA splicing</keyword>
<dbReference type="PANTHER" id="PTHR46247:SF1">
    <property type="entry name" value="CRS2-ASSOCIATED FACTOR 1, CHLOROPLASTIC"/>
    <property type="match status" value="1"/>
</dbReference>
<dbReference type="PANTHER" id="PTHR46247">
    <property type="entry name" value="CRS2-ASSOCIATED FACTOR 1, CHLOROPLASTIC"/>
    <property type="match status" value="1"/>
</dbReference>
<keyword evidence="6" id="KW-0687">Ribonucleoprotein</keyword>
<comment type="caution">
    <text evidence="9">The sequence shown here is derived from an EMBL/GenBank/DDBJ whole genome shotgun (WGS) entry which is preliminary data.</text>
</comment>
<gene>
    <name evidence="9" type="ORF">KI387_028638</name>
</gene>
<evidence type="ECO:0000256" key="3">
    <source>
        <dbReference type="ARBA" id="ARBA00022884"/>
    </source>
</evidence>
<accession>A0AA38CD59</accession>
<dbReference type="PROSITE" id="PS51295">
    <property type="entry name" value="CRM"/>
    <property type="match status" value="1"/>
</dbReference>
<dbReference type="EMBL" id="JAHRHJ020000010">
    <property type="protein sequence ID" value="KAH9296956.1"/>
    <property type="molecule type" value="Genomic_DNA"/>
</dbReference>
<evidence type="ECO:0000256" key="2">
    <source>
        <dbReference type="ARBA" id="ARBA00022737"/>
    </source>
</evidence>
<evidence type="ECO:0000256" key="4">
    <source>
        <dbReference type="ARBA" id="ARBA00022946"/>
    </source>
</evidence>
<keyword evidence="3 7" id="KW-0694">RNA-binding</keyword>
<reference evidence="9 10" key="1">
    <citation type="journal article" date="2021" name="Nat. Plants">
        <title>The Taxus genome provides insights into paclitaxel biosynthesis.</title>
        <authorList>
            <person name="Xiong X."/>
            <person name="Gou J."/>
            <person name="Liao Q."/>
            <person name="Li Y."/>
            <person name="Zhou Q."/>
            <person name="Bi G."/>
            <person name="Li C."/>
            <person name="Du R."/>
            <person name="Wang X."/>
            <person name="Sun T."/>
            <person name="Guo L."/>
            <person name="Liang H."/>
            <person name="Lu P."/>
            <person name="Wu Y."/>
            <person name="Zhang Z."/>
            <person name="Ro D.K."/>
            <person name="Shang Y."/>
            <person name="Huang S."/>
            <person name="Yan J."/>
        </authorList>
    </citation>
    <scope>NUCLEOTIDE SEQUENCE [LARGE SCALE GENOMIC DNA]</scope>
    <source>
        <strain evidence="9">Ta-2019</strain>
    </source>
</reference>
<keyword evidence="10" id="KW-1185">Reference proteome</keyword>
<dbReference type="InterPro" id="IPR044599">
    <property type="entry name" value="CAF1P_plant"/>
</dbReference>
<keyword evidence="4" id="KW-0809">Transit peptide</keyword>
<keyword evidence="1" id="KW-0507">mRNA processing</keyword>
<evidence type="ECO:0000259" key="8">
    <source>
        <dbReference type="PROSITE" id="PS51295"/>
    </source>
</evidence>
<proteinExistence type="predicted"/>
<dbReference type="GO" id="GO:0006397">
    <property type="term" value="P:mRNA processing"/>
    <property type="evidence" value="ECO:0007669"/>
    <property type="project" value="UniProtKB-KW"/>
</dbReference>
<evidence type="ECO:0000256" key="5">
    <source>
        <dbReference type="ARBA" id="ARBA00023187"/>
    </source>
</evidence>
<evidence type="ECO:0000256" key="6">
    <source>
        <dbReference type="ARBA" id="ARBA00023274"/>
    </source>
</evidence>
<feature type="non-terminal residue" evidence="9">
    <location>
        <position position="150"/>
    </location>
</feature>
<protein>
    <recommendedName>
        <fullName evidence="8">CRM domain-containing protein</fullName>
    </recommendedName>
</protein>
<name>A0AA38CD59_TAXCH</name>
<evidence type="ECO:0000256" key="1">
    <source>
        <dbReference type="ARBA" id="ARBA00022664"/>
    </source>
</evidence>
<dbReference type="Proteomes" id="UP000824469">
    <property type="component" value="Unassembled WGS sequence"/>
</dbReference>
<dbReference type="SUPFAM" id="SSF75471">
    <property type="entry name" value="YhbY-like"/>
    <property type="match status" value="1"/>
</dbReference>
<organism evidence="9 10">
    <name type="scientific">Taxus chinensis</name>
    <name type="common">Chinese yew</name>
    <name type="synonym">Taxus wallichiana var. chinensis</name>
    <dbReference type="NCBI Taxonomy" id="29808"/>
    <lineage>
        <taxon>Eukaryota</taxon>
        <taxon>Viridiplantae</taxon>
        <taxon>Streptophyta</taxon>
        <taxon>Embryophyta</taxon>
        <taxon>Tracheophyta</taxon>
        <taxon>Spermatophyta</taxon>
        <taxon>Pinopsida</taxon>
        <taxon>Pinidae</taxon>
        <taxon>Conifers II</taxon>
        <taxon>Cupressales</taxon>
        <taxon>Taxaceae</taxon>
        <taxon>Taxus</taxon>
    </lineage>
</organism>
<dbReference type="GO" id="GO:0000373">
    <property type="term" value="P:Group II intron splicing"/>
    <property type="evidence" value="ECO:0007669"/>
    <property type="project" value="InterPro"/>
</dbReference>
<feature type="domain" description="CRM" evidence="8">
    <location>
        <begin position="1"/>
        <end position="54"/>
    </location>
</feature>
<dbReference type="GO" id="GO:0003723">
    <property type="term" value="F:RNA binding"/>
    <property type="evidence" value="ECO:0007669"/>
    <property type="project" value="UniProtKB-UniRule"/>
</dbReference>
<sequence length="150" mass="16823">MELLQINCRGMKPTDCKRIGVKLKNLVPCVLLSFDKEHILMWRGKEYKVKNPIENAPVPFTYGSECVSAVSTNSRVADIQLSDQRVCTKLGESTTSLDTELVKQRSVSSSKDASLEDIMANSQCREPLEDELNKSHISVQSTELMFLAEK</sequence>
<dbReference type="GO" id="GO:1990904">
    <property type="term" value="C:ribonucleoprotein complex"/>
    <property type="evidence" value="ECO:0007669"/>
    <property type="project" value="UniProtKB-KW"/>
</dbReference>